<gene>
    <name evidence="1" type="ORF">D7J84_29305</name>
</gene>
<evidence type="ECO:0000313" key="2">
    <source>
        <dbReference type="Proteomes" id="UP000269847"/>
    </source>
</evidence>
<dbReference type="AlphaFoldDB" id="A0A9W3YL66"/>
<keyword evidence="1" id="KW-0614">Plasmid</keyword>
<dbReference type="Proteomes" id="UP000269847">
    <property type="component" value="Plasmid p.4"/>
</dbReference>
<protein>
    <submittedName>
        <fullName evidence="1">Uncharacterized protein</fullName>
    </submittedName>
</protein>
<organism evidence="1 2">
    <name type="scientific">Bacillus thuringiensis</name>
    <dbReference type="NCBI Taxonomy" id="1428"/>
    <lineage>
        <taxon>Bacteria</taxon>
        <taxon>Bacillati</taxon>
        <taxon>Bacillota</taxon>
        <taxon>Bacilli</taxon>
        <taxon>Bacillales</taxon>
        <taxon>Bacillaceae</taxon>
        <taxon>Bacillus</taxon>
        <taxon>Bacillus cereus group</taxon>
    </lineage>
</organism>
<dbReference type="EMBL" id="CP032612">
    <property type="protein sequence ID" value="AYF85111.1"/>
    <property type="molecule type" value="Genomic_DNA"/>
</dbReference>
<dbReference type="RefSeq" id="WP_061885252.1">
    <property type="nucleotide sequence ID" value="NZ_CP014285.1"/>
</dbReference>
<name>A0A9W3YL66_BACTU</name>
<reference evidence="1 2" key="1">
    <citation type="submission" date="2018-09" db="EMBL/GenBank/DDBJ databases">
        <title>Complete genome of Bacillus thuringiensis strain QZL38.</title>
        <authorList>
            <person name="Song F."/>
        </authorList>
    </citation>
    <scope>NUCLEOTIDE SEQUENCE [LARGE SCALE GENOMIC DNA]</scope>
    <source>
        <strain evidence="1 2">QZL38</strain>
        <plasmid evidence="1 2">p.4</plasmid>
    </source>
</reference>
<evidence type="ECO:0000313" key="1">
    <source>
        <dbReference type="EMBL" id="AYF85111.1"/>
    </source>
</evidence>
<geneLocation type="plasmid" evidence="1 2">
    <name>p.4</name>
</geneLocation>
<accession>A0A9W3YL66</accession>
<proteinExistence type="predicted"/>
<sequence>MIDKRKNAFYKITLHFFIRSKNGREIVEKTLYSNHSVTSKRFIEFAKSHVKQIKGFDGFLEDWASQQTVSNELFCK</sequence>